<sequence length="237" mass="25068">MALAAAIIGYSKTALGGLGVVAVAIFATVLPARESTAAILMILIVGDVIACWHYRRDPDWGLIRRLLPAVIPGLLLGTLFLRVVSDDTLRRWIGAVLLVLLGLQLWVKWRARDTPPTTHRHPGAAIAAGSAMGFTTMTANAAGPVMTLYLSAAGIDKRRFVGTSAWFFLIVNLTKVPFSIGLGLLHPVDAVRALALAPFVLLGGLLGYATVRRISQRGFDVAVLLASALAAAALLLT</sequence>
<accession>A0ABP8JRD7</accession>
<evidence type="ECO:0000256" key="7">
    <source>
        <dbReference type="ARBA" id="ARBA00023136"/>
    </source>
</evidence>
<dbReference type="Proteomes" id="UP001500390">
    <property type="component" value="Unassembled WGS sequence"/>
</dbReference>
<evidence type="ECO:0000256" key="3">
    <source>
        <dbReference type="ARBA" id="ARBA00022448"/>
    </source>
</evidence>
<keyword evidence="10" id="KW-1185">Reference proteome</keyword>
<feature type="transmembrane region" description="Helical" evidence="8">
    <location>
        <begin position="191"/>
        <end position="211"/>
    </location>
</feature>
<evidence type="ECO:0000256" key="4">
    <source>
        <dbReference type="ARBA" id="ARBA00022475"/>
    </source>
</evidence>
<feature type="transmembrane region" description="Helical" evidence="8">
    <location>
        <begin position="12"/>
        <end position="30"/>
    </location>
</feature>
<feature type="transmembrane region" description="Helical" evidence="8">
    <location>
        <begin position="218"/>
        <end position="236"/>
    </location>
</feature>
<reference evidence="10" key="1">
    <citation type="journal article" date="2019" name="Int. J. Syst. Evol. Microbiol.">
        <title>The Global Catalogue of Microorganisms (GCM) 10K type strain sequencing project: providing services to taxonomists for standard genome sequencing and annotation.</title>
        <authorList>
            <consortium name="The Broad Institute Genomics Platform"/>
            <consortium name="The Broad Institute Genome Sequencing Center for Infectious Disease"/>
            <person name="Wu L."/>
            <person name="Ma J."/>
        </authorList>
    </citation>
    <scope>NUCLEOTIDE SEQUENCE [LARGE SCALE GENOMIC DNA]</scope>
    <source>
        <strain evidence="10">JCM 17738</strain>
    </source>
</reference>
<keyword evidence="7 8" id="KW-0472">Membrane</keyword>
<comment type="caution">
    <text evidence="9">The sequence shown here is derived from an EMBL/GenBank/DDBJ whole genome shotgun (WGS) entry which is preliminary data.</text>
</comment>
<dbReference type="EMBL" id="BAABFX010000025">
    <property type="protein sequence ID" value="GAA4394869.1"/>
    <property type="molecule type" value="Genomic_DNA"/>
</dbReference>
<dbReference type="InterPro" id="IPR002781">
    <property type="entry name" value="TM_pro_TauE-like"/>
</dbReference>
<evidence type="ECO:0000313" key="9">
    <source>
        <dbReference type="EMBL" id="GAA4394869.1"/>
    </source>
</evidence>
<feature type="transmembrane region" description="Helical" evidence="8">
    <location>
        <begin position="66"/>
        <end position="83"/>
    </location>
</feature>
<dbReference type="PANTHER" id="PTHR30269:SF23">
    <property type="entry name" value="MEMBRANE TRANSPORTER PROTEIN YDHB-RELATED"/>
    <property type="match status" value="1"/>
</dbReference>
<evidence type="ECO:0000313" key="10">
    <source>
        <dbReference type="Proteomes" id="UP001500390"/>
    </source>
</evidence>
<gene>
    <name evidence="9" type="ORF">GCM10023153_16390</name>
</gene>
<keyword evidence="6 8" id="KW-1133">Transmembrane helix</keyword>
<evidence type="ECO:0000256" key="2">
    <source>
        <dbReference type="ARBA" id="ARBA00009142"/>
    </source>
</evidence>
<keyword evidence="5 8" id="KW-0812">Transmembrane</keyword>
<dbReference type="PANTHER" id="PTHR30269">
    <property type="entry name" value="TRANSMEMBRANE PROTEIN YFCA"/>
    <property type="match status" value="1"/>
</dbReference>
<evidence type="ECO:0000256" key="5">
    <source>
        <dbReference type="ARBA" id="ARBA00022692"/>
    </source>
</evidence>
<proteinExistence type="inferred from homology"/>
<evidence type="ECO:0000256" key="8">
    <source>
        <dbReference type="RuleBase" id="RU363041"/>
    </source>
</evidence>
<protein>
    <recommendedName>
        <fullName evidence="8">Probable membrane transporter protein</fullName>
    </recommendedName>
</protein>
<dbReference type="InterPro" id="IPR052017">
    <property type="entry name" value="TSUP"/>
</dbReference>
<evidence type="ECO:0000256" key="1">
    <source>
        <dbReference type="ARBA" id="ARBA00004651"/>
    </source>
</evidence>
<keyword evidence="3" id="KW-0813">Transport</keyword>
<comment type="similarity">
    <text evidence="2 8">Belongs to the 4-toluene sulfonate uptake permease (TSUP) (TC 2.A.102) family.</text>
</comment>
<feature type="transmembrane region" description="Helical" evidence="8">
    <location>
        <begin position="89"/>
        <end position="107"/>
    </location>
</feature>
<feature type="transmembrane region" description="Helical" evidence="8">
    <location>
        <begin position="36"/>
        <end position="54"/>
    </location>
</feature>
<feature type="transmembrane region" description="Helical" evidence="8">
    <location>
        <begin position="165"/>
        <end position="185"/>
    </location>
</feature>
<comment type="subcellular location">
    <subcellularLocation>
        <location evidence="1 8">Cell membrane</location>
        <topology evidence="1 8">Multi-pass membrane protein</topology>
    </subcellularLocation>
</comment>
<dbReference type="Pfam" id="PF01925">
    <property type="entry name" value="TauE"/>
    <property type="match status" value="1"/>
</dbReference>
<evidence type="ECO:0000256" key="6">
    <source>
        <dbReference type="ARBA" id="ARBA00022989"/>
    </source>
</evidence>
<name>A0ABP8JRD7_9MICO</name>
<keyword evidence="4 8" id="KW-1003">Cell membrane</keyword>
<organism evidence="9 10">
    <name type="scientific">Ornithinibacter aureus</name>
    <dbReference type="NCBI Taxonomy" id="622664"/>
    <lineage>
        <taxon>Bacteria</taxon>
        <taxon>Bacillati</taxon>
        <taxon>Actinomycetota</taxon>
        <taxon>Actinomycetes</taxon>
        <taxon>Micrococcales</taxon>
        <taxon>Intrasporangiaceae</taxon>
        <taxon>Ornithinibacter</taxon>
    </lineage>
</organism>